<evidence type="ECO:0000313" key="2">
    <source>
        <dbReference type="Proteomes" id="UP001189429"/>
    </source>
</evidence>
<protein>
    <recommendedName>
        <fullName evidence="3">RNA-dependent RNA polymerase</fullName>
    </recommendedName>
</protein>
<dbReference type="Proteomes" id="UP001189429">
    <property type="component" value="Unassembled WGS sequence"/>
</dbReference>
<dbReference type="EMBL" id="CAUYUJ010014786">
    <property type="protein sequence ID" value="CAK0846023.1"/>
    <property type="molecule type" value="Genomic_DNA"/>
</dbReference>
<organism evidence="1 2">
    <name type="scientific">Prorocentrum cordatum</name>
    <dbReference type="NCBI Taxonomy" id="2364126"/>
    <lineage>
        <taxon>Eukaryota</taxon>
        <taxon>Sar</taxon>
        <taxon>Alveolata</taxon>
        <taxon>Dinophyceae</taxon>
        <taxon>Prorocentrales</taxon>
        <taxon>Prorocentraceae</taxon>
        <taxon>Prorocentrum</taxon>
    </lineage>
</organism>
<name>A0ABN9TLC2_9DINO</name>
<comment type="caution">
    <text evidence="1">The sequence shown here is derived from an EMBL/GenBank/DDBJ whole genome shotgun (WGS) entry which is preliminary data.</text>
</comment>
<sequence length="432" mass="48717">EPDRRQWHHIVAECCTHKYTDPAETDEVQTERIARFLSQDGLRGEAPRMRIDHVYAARSRLRPGGATGGDEVAVEMLFELSAVSVEKVSQMFEARYVGGVGLTVTSWTEVLMTFLAKETRSTMMRQHRGVSLLSCMLKGYTNVLLAIAEEPRTGEKFREVAAFGFVADKCCSQIVGPIRNILSKACEWPDRHPAVILSGDVLMAFDFLAPREVAHTLQDHEFNGRLSAGLREGRGLELRPLFRFLEEAPEIRLFMVISPTATVDNWDFVLDMPLPADTVLAPVPDEVQNVRPVPLGALPEMPVPSLWGTVRVPLRQQIDLLGICLTATGFSEAAVEHRISRALKERFVSDAMDMAREAGWRRLSVLGRVMQLHGKWVAATGRDRWRHRAGWKRTATWADTFISWKGTSWRELRGAGWSQHVEEYVAHALDFF</sequence>
<gene>
    <name evidence="1" type="ORF">PCOR1329_LOCUS39633</name>
</gene>
<reference evidence="1" key="1">
    <citation type="submission" date="2023-10" db="EMBL/GenBank/DDBJ databases">
        <authorList>
            <person name="Chen Y."/>
            <person name="Shah S."/>
            <person name="Dougan E. K."/>
            <person name="Thang M."/>
            <person name="Chan C."/>
        </authorList>
    </citation>
    <scope>NUCLEOTIDE SEQUENCE [LARGE SCALE GENOMIC DNA]</scope>
</reference>
<evidence type="ECO:0000313" key="1">
    <source>
        <dbReference type="EMBL" id="CAK0846023.1"/>
    </source>
</evidence>
<evidence type="ECO:0008006" key="3">
    <source>
        <dbReference type="Google" id="ProtNLM"/>
    </source>
</evidence>
<proteinExistence type="predicted"/>
<feature type="non-terminal residue" evidence="1">
    <location>
        <position position="1"/>
    </location>
</feature>
<keyword evidence="2" id="KW-1185">Reference proteome</keyword>
<feature type="non-terminal residue" evidence="1">
    <location>
        <position position="432"/>
    </location>
</feature>
<accession>A0ABN9TLC2</accession>